<dbReference type="EMBL" id="FNCO01000020">
    <property type="protein sequence ID" value="SDJ02560.1"/>
    <property type="molecule type" value="Genomic_DNA"/>
</dbReference>
<protein>
    <submittedName>
        <fullName evidence="2">Uncharacterized protein</fullName>
    </submittedName>
</protein>
<evidence type="ECO:0000313" key="3">
    <source>
        <dbReference type="Proteomes" id="UP000182894"/>
    </source>
</evidence>
<accession>A0A1G8QEN5</accession>
<keyword evidence="1" id="KW-0732">Signal</keyword>
<name>A0A1G8QEN5_9PSED</name>
<reference evidence="3" key="1">
    <citation type="submission" date="2016-10" db="EMBL/GenBank/DDBJ databases">
        <authorList>
            <person name="Varghese N."/>
            <person name="Submissions S."/>
        </authorList>
    </citation>
    <scope>NUCLEOTIDE SEQUENCE [LARGE SCALE GENOMIC DNA]</scope>
    <source>
        <strain evidence="3">ATCC 700689</strain>
    </source>
</reference>
<sequence>MKRFNLLRVLAALSLAGSALIAQAADFTVAYPF</sequence>
<dbReference type="Proteomes" id="UP000182894">
    <property type="component" value="Unassembled WGS sequence"/>
</dbReference>
<evidence type="ECO:0000313" key="2">
    <source>
        <dbReference type="EMBL" id="SDJ02560.1"/>
    </source>
</evidence>
<gene>
    <name evidence="2" type="ORF">SAMN05216605_12092</name>
</gene>
<evidence type="ECO:0000256" key="1">
    <source>
        <dbReference type="SAM" id="SignalP"/>
    </source>
</evidence>
<keyword evidence="3" id="KW-1185">Reference proteome</keyword>
<feature type="chain" id="PRO_5010377395" evidence="1">
    <location>
        <begin position="25"/>
        <end position="33"/>
    </location>
</feature>
<proteinExistence type="predicted"/>
<organism evidence="2 3">
    <name type="scientific">Pseudomonas abietaniphila</name>
    <dbReference type="NCBI Taxonomy" id="89065"/>
    <lineage>
        <taxon>Bacteria</taxon>
        <taxon>Pseudomonadati</taxon>
        <taxon>Pseudomonadota</taxon>
        <taxon>Gammaproteobacteria</taxon>
        <taxon>Pseudomonadales</taxon>
        <taxon>Pseudomonadaceae</taxon>
        <taxon>Pseudomonas</taxon>
    </lineage>
</organism>
<feature type="signal peptide" evidence="1">
    <location>
        <begin position="1"/>
        <end position="24"/>
    </location>
</feature>
<dbReference type="AlphaFoldDB" id="A0A1G8QEN5"/>